<evidence type="ECO:0000313" key="2">
    <source>
        <dbReference type="Proteomes" id="UP001500897"/>
    </source>
</evidence>
<dbReference type="EMBL" id="BAAANS010000039">
    <property type="protein sequence ID" value="GAA2110499.1"/>
    <property type="molecule type" value="Genomic_DNA"/>
</dbReference>
<comment type="caution">
    <text evidence="1">The sequence shown here is derived from an EMBL/GenBank/DDBJ whole genome shotgun (WGS) entry which is preliminary data.</text>
</comment>
<gene>
    <name evidence="1" type="ORF">GCM10009759_51820</name>
</gene>
<protein>
    <submittedName>
        <fullName evidence="1">Uncharacterized protein</fullName>
    </submittedName>
</protein>
<keyword evidence="2" id="KW-1185">Reference proteome</keyword>
<accession>A0ABN2XE79</accession>
<name>A0ABN2XE79_9ACTN</name>
<reference evidence="1 2" key="1">
    <citation type="journal article" date="2019" name="Int. J. Syst. Evol. Microbiol.">
        <title>The Global Catalogue of Microorganisms (GCM) 10K type strain sequencing project: providing services to taxonomists for standard genome sequencing and annotation.</title>
        <authorList>
            <consortium name="The Broad Institute Genomics Platform"/>
            <consortium name="The Broad Institute Genome Sequencing Center for Infectious Disease"/>
            <person name="Wu L."/>
            <person name="Ma J."/>
        </authorList>
    </citation>
    <scope>NUCLEOTIDE SEQUENCE [LARGE SCALE GENOMIC DNA]</scope>
    <source>
        <strain evidence="1 2">JCM 14559</strain>
    </source>
</reference>
<sequence>MSFLGGGWRFGLVGVRVGSVRVVAGLAAPEFAGMGDVSGAAFPGPTAAWDWCPRCESSPAGCSDRAEVAFC</sequence>
<proteinExistence type="predicted"/>
<dbReference type="Proteomes" id="UP001500897">
    <property type="component" value="Unassembled WGS sequence"/>
</dbReference>
<evidence type="ECO:0000313" key="1">
    <source>
        <dbReference type="EMBL" id="GAA2110499.1"/>
    </source>
</evidence>
<organism evidence="1 2">
    <name type="scientific">Kitasatospora saccharophila</name>
    <dbReference type="NCBI Taxonomy" id="407973"/>
    <lineage>
        <taxon>Bacteria</taxon>
        <taxon>Bacillati</taxon>
        <taxon>Actinomycetota</taxon>
        <taxon>Actinomycetes</taxon>
        <taxon>Kitasatosporales</taxon>
        <taxon>Streptomycetaceae</taxon>
        <taxon>Kitasatospora</taxon>
    </lineage>
</organism>